<dbReference type="InterPro" id="IPR036108">
    <property type="entry name" value="4pyrrol_syn_uPrphyn_synt_sf"/>
</dbReference>
<dbReference type="PANTHER" id="PTHR12390:SF0">
    <property type="entry name" value="UROPORPHYRINOGEN-III SYNTHASE"/>
    <property type="match status" value="1"/>
</dbReference>
<evidence type="ECO:0000313" key="3">
    <source>
        <dbReference type="Proteomes" id="UP000033710"/>
    </source>
</evidence>
<dbReference type="VEuPathDB" id="FungiDB:SPSK_00565"/>
<dbReference type="CDD" id="cd06578">
    <property type="entry name" value="HemD"/>
    <property type="match status" value="1"/>
</dbReference>
<accession>A0A0F2LVG9</accession>
<dbReference type="GO" id="GO:0006780">
    <property type="term" value="P:uroporphyrinogen III biosynthetic process"/>
    <property type="evidence" value="ECO:0007669"/>
    <property type="project" value="InterPro"/>
</dbReference>
<dbReference type="FunFam" id="3.40.50.10090:FF:000011">
    <property type="entry name" value="Uroporphyrinogen-III synthase (UroS), putative"/>
    <property type="match status" value="1"/>
</dbReference>
<comment type="caution">
    <text evidence="2">The sequence shown here is derived from an EMBL/GenBank/DDBJ whole genome shotgun (WGS) entry which is preliminary data.</text>
</comment>
<dbReference type="InterPro" id="IPR003754">
    <property type="entry name" value="4pyrrol_synth_uPrphyn_synth"/>
</dbReference>
<organism evidence="2 3">
    <name type="scientific">Sporothrix schenckii 1099-18</name>
    <dbReference type="NCBI Taxonomy" id="1397361"/>
    <lineage>
        <taxon>Eukaryota</taxon>
        <taxon>Fungi</taxon>
        <taxon>Dikarya</taxon>
        <taxon>Ascomycota</taxon>
        <taxon>Pezizomycotina</taxon>
        <taxon>Sordariomycetes</taxon>
        <taxon>Sordariomycetidae</taxon>
        <taxon>Ophiostomatales</taxon>
        <taxon>Ophiostomataceae</taxon>
        <taxon>Sporothrix</taxon>
    </lineage>
</organism>
<dbReference type="EMBL" id="AXCR01000012">
    <property type="protein sequence ID" value="KJR79906.1"/>
    <property type="molecule type" value="Genomic_DNA"/>
</dbReference>
<dbReference type="UniPathway" id="UPA00251">
    <property type="reaction ID" value="UER00320"/>
</dbReference>
<reference evidence="2 3" key="1">
    <citation type="journal article" date="2014" name="BMC Genomics">
        <title>Comparative genomics of the major fungal agents of human and animal Sporotrichosis: Sporothrix schenckii and Sporothrix brasiliensis.</title>
        <authorList>
            <person name="Teixeira M.M."/>
            <person name="de Almeida L.G."/>
            <person name="Kubitschek-Barreira P."/>
            <person name="Alves F.L."/>
            <person name="Kioshima E.S."/>
            <person name="Abadio A.K."/>
            <person name="Fernandes L."/>
            <person name="Derengowski L.S."/>
            <person name="Ferreira K.S."/>
            <person name="Souza R.C."/>
            <person name="Ruiz J.C."/>
            <person name="de Andrade N.C."/>
            <person name="Paes H.C."/>
            <person name="Nicola A.M."/>
            <person name="Albuquerque P."/>
            <person name="Gerber A.L."/>
            <person name="Martins V.P."/>
            <person name="Peconick L.D."/>
            <person name="Neto A.V."/>
            <person name="Chaucanez C.B."/>
            <person name="Silva P.A."/>
            <person name="Cunha O.L."/>
            <person name="de Oliveira F.F."/>
            <person name="dos Santos T.C."/>
            <person name="Barros A.L."/>
            <person name="Soares M.A."/>
            <person name="de Oliveira L.M."/>
            <person name="Marini M.M."/>
            <person name="Villalobos-Duno H."/>
            <person name="Cunha M.M."/>
            <person name="de Hoog S."/>
            <person name="da Silveira J.F."/>
            <person name="Henrissat B."/>
            <person name="Nino-Vega G.A."/>
            <person name="Cisalpino P.S."/>
            <person name="Mora-Montes H.M."/>
            <person name="Almeida S.R."/>
            <person name="Stajich J.E."/>
            <person name="Lopes-Bezerra L.M."/>
            <person name="Vasconcelos A.T."/>
            <person name="Felipe M.S."/>
        </authorList>
    </citation>
    <scope>NUCLEOTIDE SEQUENCE [LARGE SCALE GENOMIC DNA]</scope>
    <source>
        <strain evidence="2 3">1099-18</strain>
    </source>
</reference>
<dbReference type="Gene3D" id="3.40.50.10090">
    <property type="match status" value="2"/>
</dbReference>
<dbReference type="RefSeq" id="XP_016582582.1">
    <property type="nucleotide sequence ID" value="XM_016727531.1"/>
</dbReference>
<feature type="domain" description="Tetrapyrrole biosynthesis uroporphyrinogen III synthase" evidence="1">
    <location>
        <begin position="42"/>
        <end position="327"/>
    </location>
</feature>
<dbReference type="GO" id="GO:0005829">
    <property type="term" value="C:cytosol"/>
    <property type="evidence" value="ECO:0007669"/>
    <property type="project" value="TreeGrafter"/>
</dbReference>
<reference evidence="2 3" key="2">
    <citation type="journal article" date="2015" name="Eukaryot. Cell">
        <title>Asexual propagation of a virulent clone complex in a human and feline outbreak of sporotrichosis.</title>
        <authorList>
            <person name="Teixeira Mde M."/>
            <person name="Rodrigues A.M."/>
            <person name="Tsui C.K."/>
            <person name="de Almeida L.G."/>
            <person name="Van Diepeningen A.D."/>
            <person name="van den Ende B.G."/>
            <person name="Fernandes G.F."/>
            <person name="Kano R."/>
            <person name="Hamelin R.C."/>
            <person name="Lopes-Bezerra L.M."/>
            <person name="Vasconcelos A.T."/>
            <person name="de Hoog S."/>
            <person name="de Camargo Z.P."/>
            <person name="Felipe M.S."/>
        </authorList>
    </citation>
    <scope>NUCLEOTIDE SEQUENCE [LARGE SCALE GENOMIC DNA]</scope>
    <source>
        <strain evidence="2 3">1099-18</strain>
    </source>
</reference>
<dbReference type="Pfam" id="PF02602">
    <property type="entry name" value="HEM4"/>
    <property type="match status" value="1"/>
</dbReference>
<dbReference type="GO" id="GO:0006782">
    <property type="term" value="P:protoporphyrinogen IX biosynthetic process"/>
    <property type="evidence" value="ECO:0007669"/>
    <property type="project" value="UniProtKB-UniPathway"/>
</dbReference>
<sequence length="341" mass="36910">MAPTTSPPPIPVFLLKTRSSPTDAYEDLFTASTATTDTNELVGFEPTFVPVLEHRFDDEGVARLADLLKRRQITNVLPQSDGADTASRHYGGLIFTSQRAVEAFSKVVSGGDGASGHENGWPHLQDVPIYSVGPATTRALGAVVQQLPLQVFGEHTGNGEDLAYYIRGHYAHWKRSQIHGMQEDSMAPPPYLPALLFVVGEKRRDIIPRVLMGGDKADSAVPRIQVDEIVVYGTGVMPTFAADFQRVLDTTQDRSVRWVVVFSPTGCDSMLAALGLLDSETGRARKPANGTRSVFVATIGPTTRSYLQGTFGFDADVCADEPSPQGILYGILQFMAARAAK</sequence>
<dbReference type="InterPro" id="IPR039793">
    <property type="entry name" value="UROS/Hem4"/>
</dbReference>
<dbReference type="SUPFAM" id="SSF69618">
    <property type="entry name" value="HemD-like"/>
    <property type="match status" value="1"/>
</dbReference>
<proteinExistence type="predicted"/>
<evidence type="ECO:0000259" key="1">
    <source>
        <dbReference type="Pfam" id="PF02602"/>
    </source>
</evidence>
<dbReference type="GO" id="GO:0004852">
    <property type="term" value="F:uroporphyrinogen-III synthase activity"/>
    <property type="evidence" value="ECO:0007669"/>
    <property type="project" value="InterPro"/>
</dbReference>
<dbReference type="OrthoDB" id="5595751at2759"/>
<dbReference type="PANTHER" id="PTHR12390">
    <property type="entry name" value="UROPORPHYRINOGEN III SYNTHASE"/>
    <property type="match status" value="1"/>
</dbReference>
<evidence type="ECO:0000313" key="2">
    <source>
        <dbReference type="EMBL" id="KJR79906.1"/>
    </source>
</evidence>
<protein>
    <submittedName>
        <fullName evidence="2">Uroporphyrinogen-III synthase</fullName>
    </submittedName>
</protein>
<dbReference type="AlphaFoldDB" id="A0A0F2LVG9"/>
<name>A0A0F2LVG9_SPOSC</name>
<gene>
    <name evidence="2" type="ORF">SPSK_00565</name>
</gene>
<dbReference type="KEGG" id="ssck:SPSK_00565"/>
<dbReference type="GeneID" id="27662808"/>
<dbReference type="Proteomes" id="UP000033710">
    <property type="component" value="Unassembled WGS sequence"/>
</dbReference>